<accession>A0AAN7ALW8</accession>
<protein>
    <submittedName>
        <fullName evidence="3">Fatty acid amide hydrolase</fullName>
    </submittedName>
</protein>
<evidence type="ECO:0000313" key="4">
    <source>
        <dbReference type="Proteomes" id="UP001302126"/>
    </source>
</evidence>
<evidence type="ECO:0000313" key="3">
    <source>
        <dbReference type="EMBL" id="KAK4190912.1"/>
    </source>
</evidence>
<comment type="similarity">
    <text evidence="1">Belongs to the amidase family.</text>
</comment>
<dbReference type="EMBL" id="MU864362">
    <property type="protein sequence ID" value="KAK4190912.1"/>
    <property type="molecule type" value="Genomic_DNA"/>
</dbReference>
<evidence type="ECO:0000259" key="2">
    <source>
        <dbReference type="Pfam" id="PF01425"/>
    </source>
</evidence>
<sequence length="602" mass="66054">MAQRQKFINYPEPFKGPDVPYKNERGQNPALRGIVLVAAAYLMEWFQFIREIIWKNTGFSNLRNIREHIEEYEPWFEPQVVPISDVADDDKNSDVLSTLQEDKPTTNNLYPEAAKYYSVLDYRNLFLSGTLTPTDVAEALLPLIQRDLSEHSVAWFEVHADKVRAAAAESTLRYKEGRSLGPLDGVPTAVKDEYDMEGYRTCLGSPNTYASAEDNKHTSWCVSTIQKAGAVILGKLSMHEFGLDTTGNQPHYGTPRNPHNRNYYTGGSSSGTGYAVAAGLIPIGLGSDGGGSIRIPSSLCGIYGLKPTHGRLSFRPGPNHCVTCACLGPMAADPTSLSILFQVLAASPHPTSPFPPLVSLPNPDDTDQKLLGIPQAWISRATPAIQTLFNNHIRTLVSKHGYTAVPITIPFLEEGQLAHALTVLTDAATLLPEYKNLTPANRILLALGRVTPATDYLLAQKLRRLLMQHLSWLWQTYPGILILTPTTACEGLQIKSESELKWGVNDGDKTMESMEYVWLANFCGLPSISAPAGFVQARGGGDVPVGLMATGEWCDEARLLRFAKLIEEIGGEAIQRRPSEERGVGWVDVVERAKGVRAARGE</sequence>
<dbReference type="Pfam" id="PF01425">
    <property type="entry name" value="Amidase"/>
    <property type="match status" value="1"/>
</dbReference>
<gene>
    <name evidence="3" type="ORF">QBC35DRAFT_43173</name>
</gene>
<proteinExistence type="inferred from homology"/>
<comment type="caution">
    <text evidence="3">The sequence shown here is derived from an EMBL/GenBank/DDBJ whole genome shotgun (WGS) entry which is preliminary data.</text>
</comment>
<keyword evidence="3" id="KW-0378">Hydrolase</keyword>
<dbReference type="Proteomes" id="UP001302126">
    <property type="component" value="Unassembled WGS sequence"/>
</dbReference>
<name>A0AAN7ALW8_9PEZI</name>
<dbReference type="PANTHER" id="PTHR11895">
    <property type="entry name" value="TRANSAMIDASE"/>
    <property type="match status" value="1"/>
</dbReference>
<dbReference type="SUPFAM" id="SSF75304">
    <property type="entry name" value="Amidase signature (AS) enzymes"/>
    <property type="match status" value="1"/>
</dbReference>
<dbReference type="InterPro" id="IPR036928">
    <property type="entry name" value="AS_sf"/>
</dbReference>
<evidence type="ECO:0000256" key="1">
    <source>
        <dbReference type="ARBA" id="ARBA00009199"/>
    </source>
</evidence>
<reference evidence="3" key="2">
    <citation type="submission" date="2023-05" db="EMBL/GenBank/DDBJ databases">
        <authorList>
            <consortium name="Lawrence Berkeley National Laboratory"/>
            <person name="Steindorff A."/>
            <person name="Hensen N."/>
            <person name="Bonometti L."/>
            <person name="Westerberg I."/>
            <person name="Brannstrom I.O."/>
            <person name="Guillou S."/>
            <person name="Cros-Aarteil S."/>
            <person name="Calhoun S."/>
            <person name="Haridas S."/>
            <person name="Kuo A."/>
            <person name="Mondo S."/>
            <person name="Pangilinan J."/>
            <person name="Riley R."/>
            <person name="Labutti K."/>
            <person name="Andreopoulos B."/>
            <person name="Lipzen A."/>
            <person name="Chen C."/>
            <person name="Yanf M."/>
            <person name="Daum C."/>
            <person name="Ng V."/>
            <person name="Clum A."/>
            <person name="Ohm R."/>
            <person name="Martin F."/>
            <person name="Silar P."/>
            <person name="Natvig D."/>
            <person name="Lalanne C."/>
            <person name="Gautier V."/>
            <person name="Ament-Velasquez S.L."/>
            <person name="Kruys A."/>
            <person name="Hutchinson M.I."/>
            <person name="Powell A.J."/>
            <person name="Barry K."/>
            <person name="Miller A.N."/>
            <person name="Grigoriev I.V."/>
            <person name="Debuchy R."/>
            <person name="Gladieux P."/>
            <person name="Thoren M.H."/>
            <person name="Johannesson H."/>
        </authorList>
    </citation>
    <scope>NUCLEOTIDE SEQUENCE</scope>
    <source>
        <strain evidence="3">PSN309</strain>
    </source>
</reference>
<keyword evidence="4" id="KW-1185">Reference proteome</keyword>
<dbReference type="InterPro" id="IPR023631">
    <property type="entry name" value="Amidase_dom"/>
</dbReference>
<dbReference type="PANTHER" id="PTHR11895:SF67">
    <property type="entry name" value="AMIDASE DOMAIN-CONTAINING PROTEIN"/>
    <property type="match status" value="1"/>
</dbReference>
<dbReference type="InterPro" id="IPR000120">
    <property type="entry name" value="Amidase"/>
</dbReference>
<dbReference type="InterPro" id="IPR020556">
    <property type="entry name" value="Amidase_CS"/>
</dbReference>
<organism evidence="3 4">
    <name type="scientific">Podospora australis</name>
    <dbReference type="NCBI Taxonomy" id="1536484"/>
    <lineage>
        <taxon>Eukaryota</taxon>
        <taxon>Fungi</taxon>
        <taxon>Dikarya</taxon>
        <taxon>Ascomycota</taxon>
        <taxon>Pezizomycotina</taxon>
        <taxon>Sordariomycetes</taxon>
        <taxon>Sordariomycetidae</taxon>
        <taxon>Sordariales</taxon>
        <taxon>Podosporaceae</taxon>
        <taxon>Podospora</taxon>
    </lineage>
</organism>
<dbReference type="PROSITE" id="PS00571">
    <property type="entry name" value="AMIDASES"/>
    <property type="match status" value="1"/>
</dbReference>
<dbReference type="Gene3D" id="3.90.1300.10">
    <property type="entry name" value="Amidase signature (AS) domain"/>
    <property type="match status" value="1"/>
</dbReference>
<feature type="domain" description="Amidase" evidence="2">
    <location>
        <begin position="153"/>
        <end position="560"/>
    </location>
</feature>
<dbReference type="AlphaFoldDB" id="A0AAN7ALW8"/>
<reference evidence="3" key="1">
    <citation type="journal article" date="2023" name="Mol. Phylogenet. Evol.">
        <title>Genome-scale phylogeny and comparative genomics of the fungal order Sordariales.</title>
        <authorList>
            <person name="Hensen N."/>
            <person name="Bonometti L."/>
            <person name="Westerberg I."/>
            <person name="Brannstrom I.O."/>
            <person name="Guillou S."/>
            <person name="Cros-Aarteil S."/>
            <person name="Calhoun S."/>
            <person name="Haridas S."/>
            <person name="Kuo A."/>
            <person name="Mondo S."/>
            <person name="Pangilinan J."/>
            <person name="Riley R."/>
            <person name="LaButti K."/>
            <person name="Andreopoulos B."/>
            <person name="Lipzen A."/>
            <person name="Chen C."/>
            <person name="Yan M."/>
            <person name="Daum C."/>
            <person name="Ng V."/>
            <person name="Clum A."/>
            <person name="Steindorff A."/>
            <person name="Ohm R.A."/>
            <person name="Martin F."/>
            <person name="Silar P."/>
            <person name="Natvig D.O."/>
            <person name="Lalanne C."/>
            <person name="Gautier V."/>
            <person name="Ament-Velasquez S.L."/>
            <person name="Kruys A."/>
            <person name="Hutchinson M.I."/>
            <person name="Powell A.J."/>
            <person name="Barry K."/>
            <person name="Miller A.N."/>
            <person name="Grigoriev I.V."/>
            <person name="Debuchy R."/>
            <person name="Gladieux P."/>
            <person name="Hiltunen Thoren M."/>
            <person name="Johannesson H."/>
        </authorList>
    </citation>
    <scope>NUCLEOTIDE SEQUENCE</scope>
    <source>
        <strain evidence="3">PSN309</strain>
    </source>
</reference>
<dbReference type="GO" id="GO:0016787">
    <property type="term" value="F:hydrolase activity"/>
    <property type="evidence" value="ECO:0007669"/>
    <property type="project" value="UniProtKB-KW"/>
</dbReference>